<feature type="transmembrane region" description="Helical" evidence="1">
    <location>
        <begin position="96"/>
        <end position="114"/>
    </location>
</feature>
<protein>
    <submittedName>
        <fullName evidence="2">CcdC family protein</fullName>
    </submittedName>
</protein>
<dbReference type="RefSeq" id="WP_379591776.1">
    <property type="nucleotide sequence ID" value="NZ_JBHTKK010000009.1"/>
</dbReference>
<keyword evidence="1" id="KW-0472">Membrane</keyword>
<dbReference type="PANTHER" id="PTHR39164:SF1">
    <property type="entry name" value="PROTEIN CCDC"/>
    <property type="match status" value="1"/>
</dbReference>
<evidence type="ECO:0000313" key="2">
    <source>
        <dbReference type="EMBL" id="MFD1066193.1"/>
    </source>
</evidence>
<evidence type="ECO:0000313" key="3">
    <source>
        <dbReference type="Proteomes" id="UP001597041"/>
    </source>
</evidence>
<feature type="transmembrane region" description="Helical" evidence="1">
    <location>
        <begin position="35"/>
        <end position="52"/>
    </location>
</feature>
<keyword evidence="1" id="KW-0812">Transmembrane</keyword>
<organism evidence="2 3">
    <name type="scientific">Oceanobacillus locisalsi</name>
    <dbReference type="NCBI Taxonomy" id="546107"/>
    <lineage>
        <taxon>Bacteria</taxon>
        <taxon>Bacillati</taxon>
        <taxon>Bacillota</taxon>
        <taxon>Bacilli</taxon>
        <taxon>Bacillales</taxon>
        <taxon>Bacillaceae</taxon>
        <taxon>Oceanobacillus</taxon>
    </lineage>
</organism>
<feature type="transmembrane region" description="Helical" evidence="1">
    <location>
        <begin position="126"/>
        <end position="147"/>
    </location>
</feature>
<dbReference type="PIRSF" id="PIRSF021441">
    <property type="entry name" value="DUF1453"/>
    <property type="match status" value="1"/>
</dbReference>
<proteinExistence type="predicted"/>
<dbReference type="Proteomes" id="UP001597041">
    <property type="component" value="Unassembled WGS sequence"/>
</dbReference>
<sequence>MYLAIATTAVFAFMAIVMIFVRMRASRRPASVKKIILPPFFMSTGALMFLFPMFRISWLQVAEALAVGIIFSIFLIKTSKLELSDDNIYVKPSKMFPVILVGLLIIRITIKLIIGTSISVGETSGMFFLLALGMIGTWRLAMLYQYVQLTKKQSA</sequence>
<evidence type="ECO:0000256" key="1">
    <source>
        <dbReference type="SAM" id="Phobius"/>
    </source>
</evidence>
<keyword evidence="3" id="KW-1185">Reference proteome</keyword>
<accession>A0ABW3NFE7</accession>
<gene>
    <name evidence="2" type="ORF">ACFQ19_09160</name>
</gene>
<keyword evidence="1" id="KW-1133">Transmembrane helix</keyword>
<dbReference type="InterPro" id="IPR058247">
    <property type="entry name" value="DUF1453"/>
</dbReference>
<reference evidence="3" key="1">
    <citation type="journal article" date="2019" name="Int. J. Syst. Evol. Microbiol.">
        <title>The Global Catalogue of Microorganisms (GCM) 10K type strain sequencing project: providing services to taxonomists for standard genome sequencing and annotation.</title>
        <authorList>
            <consortium name="The Broad Institute Genomics Platform"/>
            <consortium name="The Broad Institute Genome Sequencing Center for Infectious Disease"/>
            <person name="Wu L."/>
            <person name="Ma J."/>
        </authorList>
    </citation>
    <scope>NUCLEOTIDE SEQUENCE [LARGE SCALE GENOMIC DNA]</scope>
    <source>
        <strain evidence="3">CCUG 56608</strain>
    </source>
</reference>
<dbReference type="EMBL" id="JBHTKK010000009">
    <property type="protein sequence ID" value="MFD1066193.1"/>
    <property type="molecule type" value="Genomic_DNA"/>
</dbReference>
<dbReference type="PANTHER" id="PTHR39164">
    <property type="entry name" value="PROTEIN CCDC"/>
    <property type="match status" value="1"/>
</dbReference>
<comment type="caution">
    <text evidence="2">The sequence shown here is derived from an EMBL/GenBank/DDBJ whole genome shotgun (WGS) entry which is preliminary data.</text>
</comment>
<name>A0ABW3NFE7_9BACI</name>
<dbReference type="Pfam" id="PF07301">
    <property type="entry name" value="DUF1453"/>
    <property type="match status" value="1"/>
</dbReference>
<dbReference type="InterPro" id="IPR031306">
    <property type="entry name" value="CcdC"/>
</dbReference>
<feature type="transmembrane region" description="Helical" evidence="1">
    <location>
        <begin position="58"/>
        <end position="76"/>
    </location>
</feature>
<feature type="transmembrane region" description="Helical" evidence="1">
    <location>
        <begin position="6"/>
        <end position="23"/>
    </location>
</feature>